<accession>A0AAW0P397</accession>
<dbReference type="Proteomes" id="UP001460270">
    <property type="component" value="Unassembled WGS sequence"/>
</dbReference>
<feature type="region of interest" description="Disordered" evidence="1">
    <location>
        <begin position="256"/>
        <end position="285"/>
    </location>
</feature>
<sequence length="285" mass="32521">MEDGPNKTDNTVTTGTNNTKKDRILRECSCGWSKVTSYQGLRIHQGKAKCSSNITQMQACTATAGQTKRIGGQDEHHSATEPTTASREVEHEQDSVDIMQQQTLSQPHHPPKPTSISPEMTSRKTRSSGQSPVKQLEARDRFGELQQRKAAPIQQGRREREILKLVKERRLLRKSWRKASDNEKEGLKNLWNQLRGRLAQLRRAERIRKRRSRKEKARAKFFQDPFKYARSLLEEKRSGILSTTEEELAEYIAAATSDSQRNTSLGPPGYLPQPQTPPHHLIQHL</sequence>
<proteinExistence type="predicted"/>
<gene>
    <name evidence="2" type="ORF">WMY93_015119</name>
</gene>
<name>A0AAW0P397_9GOBI</name>
<protein>
    <submittedName>
        <fullName evidence="2">Uncharacterized protein</fullName>
    </submittedName>
</protein>
<reference evidence="3" key="1">
    <citation type="submission" date="2024-04" db="EMBL/GenBank/DDBJ databases">
        <title>Salinicola lusitanus LLJ914,a marine bacterium isolated from the Okinawa Trough.</title>
        <authorList>
            <person name="Li J."/>
        </authorList>
    </citation>
    <scope>NUCLEOTIDE SEQUENCE [LARGE SCALE GENOMIC DNA]</scope>
</reference>
<dbReference type="EMBL" id="JBBPFD010000010">
    <property type="protein sequence ID" value="KAK7910435.1"/>
    <property type="molecule type" value="Genomic_DNA"/>
</dbReference>
<evidence type="ECO:0000313" key="2">
    <source>
        <dbReference type="EMBL" id="KAK7910435.1"/>
    </source>
</evidence>
<feature type="region of interest" description="Disordered" evidence="1">
    <location>
        <begin position="65"/>
        <end position="134"/>
    </location>
</feature>
<organism evidence="2 3">
    <name type="scientific">Mugilogobius chulae</name>
    <name type="common">yellowstripe goby</name>
    <dbReference type="NCBI Taxonomy" id="88201"/>
    <lineage>
        <taxon>Eukaryota</taxon>
        <taxon>Metazoa</taxon>
        <taxon>Chordata</taxon>
        <taxon>Craniata</taxon>
        <taxon>Vertebrata</taxon>
        <taxon>Euteleostomi</taxon>
        <taxon>Actinopterygii</taxon>
        <taxon>Neopterygii</taxon>
        <taxon>Teleostei</taxon>
        <taxon>Neoteleostei</taxon>
        <taxon>Acanthomorphata</taxon>
        <taxon>Gobiaria</taxon>
        <taxon>Gobiiformes</taxon>
        <taxon>Gobioidei</taxon>
        <taxon>Gobiidae</taxon>
        <taxon>Gobionellinae</taxon>
        <taxon>Mugilogobius</taxon>
    </lineage>
</organism>
<dbReference type="AlphaFoldDB" id="A0AAW0P397"/>
<keyword evidence="3" id="KW-1185">Reference proteome</keyword>
<evidence type="ECO:0000313" key="3">
    <source>
        <dbReference type="Proteomes" id="UP001460270"/>
    </source>
</evidence>
<feature type="region of interest" description="Disordered" evidence="1">
    <location>
        <begin position="1"/>
        <end position="20"/>
    </location>
</feature>
<comment type="caution">
    <text evidence="2">The sequence shown here is derived from an EMBL/GenBank/DDBJ whole genome shotgun (WGS) entry which is preliminary data.</text>
</comment>
<evidence type="ECO:0000256" key="1">
    <source>
        <dbReference type="SAM" id="MobiDB-lite"/>
    </source>
</evidence>
<feature type="compositionally biased region" description="Low complexity" evidence="1">
    <location>
        <begin position="7"/>
        <end position="18"/>
    </location>
</feature>